<sequence length="133" mass="14854">MEMSTPNLQALQAQVAELVLRHRSLLDILSKYGQSDASVTRAVTKAITECGCLELHAKRQPYRAGMDVEEARQSLESHVHGHLCENCKDIVAHELGKHLFYMSAMCNLLDINLDDVVKQESSRCNTLGIFNLS</sequence>
<evidence type="ECO:0000313" key="1">
    <source>
        <dbReference type="EMBL" id="GAC41047.1"/>
    </source>
</evidence>
<gene>
    <name evidence="1" type="ORF">PPOP_0388</name>
</gene>
<dbReference type="Proteomes" id="UP000029453">
    <property type="component" value="Unassembled WGS sequence"/>
</dbReference>
<dbReference type="EMBL" id="BALG01000020">
    <property type="protein sequence ID" value="GAC41047.1"/>
    <property type="molecule type" value="Genomic_DNA"/>
</dbReference>
<evidence type="ECO:0000313" key="2">
    <source>
        <dbReference type="Proteomes" id="UP000029453"/>
    </source>
</evidence>
<organism evidence="1 2">
    <name type="scientific">Paenibacillus popilliae ATCC 14706</name>
    <dbReference type="NCBI Taxonomy" id="1212764"/>
    <lineage>
        <taxon>Bacteria</taxon>
        <taxon>Bacillati</taxon>
        <taxon>Bacillota</taxon>
        <taxon>Bacilli</taxon>
        <taxon>Bacillales</taxon>
        <taxon>Paenibacillaceae</taxon>
        <taxon>Paenibacillus</taxon>
    </lineage>
</organism>
<dbReference type="AlphaFoldDB" id="M9L7R3"/>
<accession>M9L7R3</accession>
<keyword evidence="2" id="KW-1185">Reference proteome</keyword>
<reference evidence="1 2" key="1">
    <citation type="submission" date="2012-10" db="EMBL/GenBank/DDBJ databases">
        <title>Draft Genome Sequence of Paenibacillus popilliae ATCC 14706T.</title>
        <authorList>
            <person name="Iiyama K."/>
            <person name="Mori K."/>
            <person name="Mon H."/>
            <person name="Chieda Y."/>
            <person name="Lee J.M."/>
            <person name="Kusakabe T."/>
            <person name="Tashiro K."/>
            <person name="Asano S."/>
            <person name="Yasunaga-Aoki C."/>
            <person name="Shimizu S."/>
        </authorList>
    </citation>
    <scope>NUCLEOTIDE SEQUENCE [LARGE SCALE GENOMIC DNA]</scope>
    <source>
        <strain evidence="1 2">ATCC 14706</strain>
    </source>
</reference>
<evidence type="ECO:0008006" key="3">
    <source>
        <dbReference type="Google" id="ProtNLM"/>
    </source>
</evidence>
<protein>
    <recommendedName>
        <fullName evidence="3">DUF1573 domain-containing protein</fullName>
    </recommendedName>
</protein>
<proteinExistence type="predicted"/>
<name>M9L7R3_PAEPP</name>
<comment type="caution">
    <text evidence="1">The sequence shown here is derived from an EMBL/GenBank/DDBJ whole genome shotgun (WGS) entry which is preliminary data.</text>
</comment>